<dbReference type="AlphaFoldDB" id="A0A146KB79"/>
<evidence type="ECO:0000256" key="2">
    <source>
        <dbReference type="ARBA" id="ARBA00022679"/>
    </source>
</evidence>
<accession>A0A146KB79</accession>
<reference evidence="10" key="1">
    <citation type="submission" date="2015-07" db="EMBL/GenBank/DDBJ databases">
        <title>Adaptation to a free-living lifestyle via gene acquisitions in the diplomonad Trepomonas sp. PC1.</title>
        <authorList>
            <person name="Xu F."/>
            <person name="Jerlstrom-Hultqvist J."/>
            <person name="Kolisko M."/>
            <person name="Simpson A.G.B."/>
            <person name="Roger A.J."/>
            <person name="Svard S.G."/>
            <person name="Andersson J.O."/>
        </authorList>
    </citation>
    <scope>NUCLEOTIDE SEQUENCE</scope>
    <source>
        <strain evidence="10">PC1</strain>
    </source>
</reference>
<dbReference type="GO" id="GO:0004674">
    <property type="term" value="F:protein serine/threonine kinase activity"/>
    <property type="evidence" value="ECO:0007669"/>
    <property type="project" value="UniProtKB-KW"/>
</dbReference>
<feature type="binding site" evidence="7">
    <location>
        <position position="38"/>
    </location>
    <ligand>
        <name>ATP</name>
        <dbReference type="ChEBI" id="CHEBI:30616"/>
    </ligand>
</feature>
<dbReference type="Gene3D" id="1.10.510.10">
    <property type="entry name" value="Transferase(Phosphotransferase) domain 1"/>
    <property type="match status" value="1"/>
</dbReference>
<dbReference type="SUPFAM" id="SSF56112">
    <property type="entry name" value="Protein kinase-like (PK-like)"/>
    <property type="match status" value="1"/>
</dbReference>
<evidence type="ECO:0000256" key="8">
    <source>
        <dbReference type="PIRSR" id="PIRSR630616-3"/>
    </source>
</evidence>
<dbReference type="InterPro" id="IPR008271">
    <property type="entry name" value="Ser/Thr_kinase_AS"/>
</dbReference>
<dbReference type="EMBL" id="GDID01003422">
    <property type="protein sequence ID" value="JAP93184.1"/>
    <property type="molecule type" value="Transcribed_RNA"/>
</dbReference>
<evidence type="ECO:0000256" key="7">
    <source>
        <dbReference type="PIRSR" id="PIRSR630616-2"/>
    </source>
</evidence>
<keyword evidence="1" id="KW-0723">Serine/threonine-protein kinase</keyword>
<organism evidence="10">
    <name type="scientific">Trepomonas sp. PC1</name>
    <dbReference type="NCBI Taxonomy" id="1076344"/>
    <lineage>
        <taxon>Eukaryota</taxon>
        <taxon>Metamonada</taxon>
        <taxon>Diplomonadida</taxon>
        <taxon>Hexamitidae</taxon>
        <taxon>Hexamitinae</taxon>
        <taxon>Trepomonas</taxon>
    </lineage>
</organism>
<keyword evidence="4 10" id="KW-0418">Kinase</keyword>
<dbReference type="PROSITE" id="PS00108">
    <property type="entry name" value="PROTEIN_KINASE_ST"/>
    <property type="match status" value="1"/>
</dbReference>
<proteinExistence type="predicted"/>
<evidence type="ECO:0000256" key="4">
    <source>
        <dbReference type="ARBA" id="ARBA00022777"/>
    </source>
</evidence>
<dbReference type="PROSITE" id="PS50011">
    <property type="entry name" value="PROTEIN_KINASE_DOM"/>
    <property type="match status" value="1"/>
</dbReference>
<keyword evidence="3 7" id="KW-0547">Nucleotide-binding</keyword>
<keyword evidence="5 7" id="KW-0067">ATP-binding</keyword>
<keyword evidence="2" id="KW-0808">Transferase</keyword>
<name>A0A146KB79_9EUKA</name>
<dbReference type="InterPro" id="IPR011009">
    <property type="entry name" value="Kinase-like_dom_sf"/>
</dbReference>
<evidence type="ECO:0000259" key="9">
    <source>
        <dbReference type="PROSITE" id="PS50011"/>
    </source>
</evidence>
<evidence type="ECO:0000256" key="1">
    <source>
        <dbReference type="ARBA" id="ARBA00022527"/>
    </source>
</evidence>
<feature type="active site" description="Proton acceptor" evidence="6">
    <location>
        <position position="132"/>
    </location>
</feature>
<feature type="domain" description="Protein kinase" evidence="9">
    <location>
        <begin position="9"/>
        <end position="181"/>
    </location>
</feature>
<feature type="binding site" evidence="7">
    <location>
        <begin position="136"/>
        <end position="137"/>
    </location>
    <ligand>
        <name>ATP</name>
        <dbReference type="ChEBI" id="CHEBI:30616"/>
    </ligand>
</feature>
<feature type="non-terminal residue" evidence="10">
    <location>
        <position position="1"/>
    </location>
</feature>
<dbReference type="FunFam" id="3.30.200.20:FF:000315">
    <property type="entry name" value="Calcium-dependent protein kinase 3"/>
    <property type="match status" value="1"/>
</dbReference>
<dbReference type="InterPro" id="IPR030616">
    <property type="entry name" value="Aur-like"/>
</dbReference>
<dbReference type="PANTHER" id="PTHR24350">
    <property type="entry name" value="SERINE/THREONINE-PROTEIN KINASE IAL-RELATED"/>
    <property type="match status" value="1"/>
</dbReference>
<dbReference type="InterPro" id="IPR000719">
    <property type="entry name" value="Prot_kinase_dom"/>
</dbReference>
<evidence type="ECO:0000256" key="5">
    <source>
        <dbReference type="ARBA" id="ARBA00022840"/>
    </source>
</evidence>
<sequence>EGKKVGNFLLQATPFAQGAFGSVYEATHEISKIKVAIKVIDKHEIIQRKEQNFVMQEVQILQQLDHPNILKFFDLSETKNNIYIVTELLSKGSLLEYAQKFDGLPENFAKQLFRQLASAVFYLHQQNIAHRDLKLENILLSDTLAPKIIDFGFACFYKDQIVTECGTLQYAAPEVLLNKRH</sequence>
<evidence type="ECO:0000256" key="6">
    <source>
        <dbReference type="PIRSR" id="PIRSR630616-1"/>
    </source>
</evidence>
<feature type="binding site" evidence="7">
    <location>
        <position position="150"/>
    </location>
    <ligand>
        <name>ATP</name>
        <dbReference type="ChEBI" id="CHEBI:30616"/>
    </ligand>
</feature>
<evidence type="ECO:0000313" key="10">
    <source>
        <dbReference type="EMBL" id="JAP93184.1"/>
    </source>
</evidence>
<dbReference type="SMART" id="SM00220">
    <property type="entry name" value="S_TKc"/>
    <property type="match status" value="1"/>
</dbReference>
<protein>
    <submittedName>
        <fullName evidence="10">Kinase, CAMK CAMKL</fullName>
    </submittedName>
</protein>
<dbReference type="Pfam" id="PF00069">
    <property type="entry name" value="Pkinase"/>
    <property type="match status" value="1"/>
</dbReference>
<feature type="non-terminal residue" evidence="10">
    <location>
        <position position="181"/>
    </location>
</feature>
<dbReference type="GO" id="GO:0005524">
    <property type="term" value="F:ATP binding"/>
    <property type="evidence" value="ECO:0007669"/>
    <property type="project" value="UniProtKB-KW"/>
</dbReference>
<evidence type="ECO:0000256" key="3">
    <source>
        <dbReference type="ARBA" id="ARBA00022741"/>
    </source>
</evidence>
<gene>
    <name evidence="10" type="ORF">TPC1_14628</name>
</gene>
<feature type="cross-link" description="Glycyl lysine isopeptide (Lys-Gly) (interchain with G-Cter in SUMO2)" evidence="8">
    <location>
        <position position="134"/>
    </location>
</feature>